<dbReference type="SUPFAM" id="SSF50978">
    <property type="entry name" value="WD40 repeat-like"/>
    <property type="match status" value="1"/>
</dbReference>
<dbReference type="PANTHER" id="PTHR14205:SF15">
    <property type="entry name" value="EARP AND GARP COMPLEX-INTERACTING PROTEIN 1"/>
    <property type="match status" value="1"/>
</dbReference>
<evidence type="ECO:0000313" key="6">
    <source>
        <dbReference type="Proteomes" id="UP000023152"/>
    </source>
</evidence>
<dbReference type="Gene3D" id="2.130.10.10">
    <property type="entry name" value="YVTN repeat-like/Quinoprotein amine dehydrogenase"/>
    <property type="match status" value="1"/>
</dbReference>
<dbReference type="SMART" id="SM00320">
    <property type="entry name" value="WD40"/>
    <property type="match status" value="4"/>
</dbReference>
<keyword evidence="3" id="KW-0677">Repeat</keyword>
<dbReference type="InterPro" id="IPR040323">
    <property type="entry name" value="EIPR1"/>
</dbReference>
<protein>
    <submittedName>
        <fullName evidence="5">Uncharacterized protein</fullName>
    </submittedName>
</protein>
<dbReference type="PANTHER" id="PTHR14205">
    <property type="entry name" value="WD-REPEAT PROTEIN"/>
    <property type="match status" value="1"/>
</dbReference>
<dbReference type="InterPro" id="IPR019775">
    <property type="entry name" value="WD40_repeat_CS"/>
</dbReference>
<evidence type="ECO:0000256" key="3">
    <source>
        <dbReference type="ARBA" id="ARBA00022737"/>
    </source>
</evidence>
<evidence type="ECO:0000256" key="1">
    <source>
        <dbReference type="ARBA" id="ARBA00005672"/>
    </source>
</evidence>
<dbReference type="InterPro" id="IPR015943">
    <property type="entry name" value="WD40/YVTN_repeat-like_dom_sf"/>
</dbReference>
<feature type="repeat" description="WD" evidence="4">
    <location>
        <begin position="280"/>
        <end position="305"/>
    </location>
</feature>
<dbReference type="InterPro" id="IPR001680">
    <property type="entry name" value="WD40_rpt"/>
</dbReference>
<dbReference type="PROSITE" id="PS50294">
    <property type="entry name" value="WD_REPEATS_REGION"/>
    <property type="match status" value="1"/>
</dbReference>
<keyword evidence="2 4" id="KW-0853">WD repeat</keyword>
<gene>
    <name evidence="5" type="ORF">RFI_12302</name>
</gene>
<dbReference type="OrthoDB" id="361494at2759"/>
<name>X6NEV3_RETFI</name>
<organism evidence="5 6">
    <name type="scientific">Reticulomyxa filosa</name>
    <dbReference type="NCBI Taxonomy" id="46433"/>
    <lineage>
        <taxon>Eukaryota</taxon>
        <taxon>Sar</taxon>
        <taxon>Rhizaria</taxon>
        <taxon>Retaria</taxon>
        <taxon>Foraminifera</taxon>
        <taxon>Monothalamids</taxon>
        <taxon>Reticulomyxidae</taxon>
        <taxon>Reticulomyxa</taxon>
    </lineage>
</organism>
<reference evidence="5 6" key="1">
    <citation type="journal article" date="2013" name="Curr. Biol.">
        <title>The Genome of the Foraminiferan Reticulomyxa filosa.</title>
        <authorList>
            <person name="Glockner G."/>
            <person name="Hulsmann N."/>
            <person name="Schleicher M."/>
            <person name="Noegel A.A."/>
            <person name="Eichinger L."/>
            <person name="Gallinger C."/>
            <person name="Pawlowski J."/>
            <person name="Sierra R."/>
            <person name="Euteneuer U."/>
            <person name="Pillet L."/>
            <person name="Moustafa A."/>
            <person name="Platzer M."/>
            <person name="Groth M."/>
            <person name="Szafranski K."/>
            <person name="Schliwa M."/>
        </authorList>
    </citation>
    <scope>NUCLEOTIDE SEQUENCE [LARGE SCALE GENOMIC DNA]</scope>
</reference>
<accession>X6NEV3</accession>
<dbReference type="PROSITE" id="PS50082">
    <property type="entry name" value="WD_REPEATS_2"/>
    <property type="match status" value="2"/>
</dbReference>
<feature type="repeat" description="WD" evidence="4">
    <location>
        <begin position="210"/>
        <end position="245"/>
    </location>
</feature>
<comment type="caution">
    <text evidence="5">The sequence shown here is derived from an EMBL/GenBank/DDBJ whole genome shotgun (WGS) entry which is preliminary data.</text>
</comment>
<keyword evidence="6" id="KW-1185">Reference proteome</keyword>
<sequence length="423" mass="49193">MYKYNLLVTGCKPNQTSNNKNNTTSRTQFGGALQVYEMDIYEDRQGSERHDFAMTDSVQISDGVVSMDWQDDLLLVGTNESRVLCYNTQGDHTKISGNPIPFGHNEQKSMAYTPGSWMQSSRINSVKLQRIPNPDCFLTVKNEWFYAWNIRSPEEPINFERASTSPLYALEWQPKQAHIFIVGGVSKNLKVVDLRELSRDPSKAVPRVFRDAHDHVIRDIAWNPFLEYWIATCGDDGCVKIWDMRYDYAPVRVLRGHTNSVHTSEMLTRCYLNTKKQKKVRWSKSHAEMLITGSTDRTLMLWNLRVEPHFLLHTQPFAGSVVGCDFSSTKPLQYFGLSSEGDLRSVELKDRFVEPFVPHRYDESEMVSYVFIYFFLLEDKVTCQNTQTGTHVLGKPRIWYEKRFFKLNHKKKFIETMILYINI</sequence>
<dbReference type="EMBL" id="ASPP01008913">
    <property type="protein sequence ID" value="ETO24855.1"/>
    <property type="molecule type" value="Genomic_DNA"/>
</dbReference>
<dbReference type="GO" id="GO:0016567">
    <property type="term" value="P:protein ubiquitination"/>
    <property type="evidence" value="ECO:0007669"/>
    <property type="project" value="TreeGrafter"/>
</dbReference>
<comment type="similarity">
    <text evidence="1">Belongs to the WD repeat EIPR1 family.</text>
</comment>
<dbReference type="Pfam" id="PF00400">
    <property type="entry name" value="WD40"/>
    <property type="match status" value="2"/>
</dbReference>
<evidence type="ECO:0000256" key="2">
    <source>
        <dbReference type="ARBA" id="ARBA00022574"/>
    </source>
</evidence>
<evidence type="ECO:0000313" key="5">
    <source>
        <dbReference type="EMBL" id="ETO24855.1"/>
    </source>
</evidence>
<dbReference type="InterPro" id="IPR036322">
    <property type="entry name" value="WD40_repeat_dom_sf"/>
</dbReference>
<evidence type="ECO:0000256" key="4">
    <source>
        <dbReference type="PROSITE-ProRule" id="PRU00221"/>
    </source>
</evidence>
<dbReference type="PROSITE" id="PS00678">
    <property type="entry name" value="WD_REPEATS_1"/>
    <property type="match status" value="1"/>
</dbReference>
<dbReference type="Proteomes" id="UP000023152">
    <property type="component" value="Unassembled WGS sequence"/>
</dbReference>
<proteinExistence type="inferred from homology"/>
<dbReference type="AlphaFoldDB" id="X6NEV3"/>